<organism evidence="4 5">
    <name type="scientific">Pseudolactococcus reticulitermitis</name>
    <dbReference type="NCBI Taxonomy" id="2025039"/>
    <lineage>
        <taxon>Bacteria</taxon>
        <taxon>Bacillati</taxon>
        <taxon>Bacillota</taxon>
        <taxon>Bacilli</taxon>
        <taxon>Lactobacillales</taxon>
        <taxon>Streptococcaceae</taxon>
        <taxon>Pseudolactococcus</taxon>
    </lineage>
</organism>
<proteinExistence type="predicted"/>
<gene>
    <name evidence="4" type="ORF">RsY01_1645</name>
</gene>
<dbReference type="Proteomes" id="UP000218689">
    <property type="component" value="Unassembled WGS sequence"/>
</dbReference>
<protein>
    <recommendedName>
        <fullName evidence="3">WxL domain-containing protein</fullName>
    </recommendedName>
</protein>
<sequence>MKTKTLLSLPLILMVLGLTTHTEAVTHQTYDSKGIVGFNAGSGQQLPVDPNRPDPTFPVTPQNPDGSVPSPGGNSALTIDFASSLDFGSHAISNQDQTYTAKAQAYVNATNLTPNYVQVTDRRGTFSGWVLKVVELSQFTQVATGPQQYPVLTGAAISLSNHTPVSHTRQAAPQAPTTAQTLIPGVESQIALATSGAGAGTWVIRWGDQINLTSDGLSPDVTLFVPGATPKDAAAYQTTLKWILAELPTN</sequence>
<evidence type="ECO:0000256" key="1">
    <source>
        <dbReference type="SAM" id="MobiDB-lite"/>
    </source>
</evidence>
<evidence type="ECO:0000259" key="3">
    <source>
        <dbReference type="Pfam" id="PF13731"/>
    </source>
</evidence>
<keyword evidence="5" id="KW-1185">Reference proteome</keyword>
<evidence type="ECO:0000313" key="5">
    <source>
        <dbReference type="Proteomes" id="UP000218689"/>
    </source>
</evidence>
<feature type="signal peptide" evidence="2">
    <location>
        <begin position="1"/>
        <end position="24"/>
    </location>
</feature>
<dbReference type="InterPro" id="IPR027994">
    <property type="entry name" value="WxL_dom"/>
</dbReference>
<dbReference type="AlphaFoldDB" id="A0A224XEM6"/>
<evidence type="ECO:0000313" key="4">
    <source>
        <dbReference type="EMBL" id="GAX48031.1"/>
    </source>
</evidence>
<accession>A0A224XEM6</accession>
<dbReference type="EMBL" id="BEDT01000004">
    <property type="protein sequence ID" value="GAX48031.1"/>
    <property type="molecule type" value="Genomic_DNA"/>
</dbReference>
<name>A0A224XEM6_9LACT</name>
<dbReference type="RefSeq" id="WP_238594964.1">
    <property type="nucleotide sequence ID" value="NZ_BEDT01000004.1"/>
</dbReference>
<dbReference type="Pfam" id="PF13731">
    <property type="entry name" value="WxL"/>
    <property type="match status" value="1"/>
</dbReference>
<keyword evidence="2" id="KW-0732">Signal</keyword>
<comment type="caution">
    <text evidence="4">The sequence shown here is derived from an EMBL/GenBank/DDBJ whole genome shotgun (WGS) entry which is preliminary data.</text>
</comment>
<reference evidence="5" key="1">
    <citation type="submission" date="2017-08" db="EMBL/GenBank/DDBJ databases">
        <title>Draft genome sequence of Lactococcus sp. strain Rs-Y01, isolated from the gut of the lower termite Reticulitermes speratus.</title>
        <authorList>
            <person name="Ohkuma M."/>
            <person name="Yuki M."/>
        </authorList>
    </citation>
    <scope>NUCLEOTIDE SEQUENCE [LARGE SCALE GENOMIC DNA]</scope>
    <source>
        <strain evidence="5">Rs-Y01</strain>
    </source>
</reference>
<feature type="region of interest" description="Disordered" evidence="1">
    <location>
        <begin position="41"/>
        <end position="72"/>
    </location>
</feature>
<feature type="chain" id="PRO_5012103998" description="WxL domain-containing protein" evidence="2">
    <location>
        <begin position="25"/>
        <end position="250"/>
    </location>
</feature>
<evidence type="ECO:0000256" key="2">
    <source>
        <dbReference type="SAM" id="SignalP"/>
    </source>
</evidence>
<feature type="domain" description="WxL" evidence="3">
    <location>
        <begin position="27"/>
        <end position="248"/>
    </location>
</feature>